<protein>
    <submittedName>
        <fullName evidence="1">(rape) hypothetical protein</fullName>
    </submittedName>
</protein>
<sequence>MVSLSFYWCTPPCGGVPGPDLGQALRFRRSEVCCFLPSAGDLQRTRSVCSVLIQRLFPPSFRCLQ</sequence>
<dbReference type="EMBL" id="HG994359">
    <property type="protein sequence ID" value="CAF2103457.1"/>
    <property type="molecule type" value="Genomic_DNA"/>
</dbReference>
<accession>A0A816U1A2</accession>
<evidence type="ECO:0000313" key="1">
    <source>
        <dbReference type="EMBL" id="CAF2103457.1"/>
    </source>
</evidence>
<dbReference type="Proteomes" id="UP001295469">
    <property type="component" value="Chromosome A05"/>
</dbReference>
<organism evidence="1">
    <name type="scientific">Brassica napus</name>
    <name type="common">Rape</name>
    <dbReference type="NCBI Taxonomy" id="3708"/>
    <lineage>
        <taxon>Eukaryota</taxon>
        <taxon>Viridiplantae</taxon>
        <taxon>Streptophyta</taxon>
        <taxon>Embryophyta</taxon>
        <taxon>Tracheophyta</taxon>
        <taxon>Spermatophyta</taxon>
        <taxon>Magnoliopsida</taxon>
        <taxon>eudicotyledons</taxon>
        <taxon>Gunneridae</taxon>
        <taxon>Pentapetalae</taxon>
        <taxon>rosids</taxon>
        <taxon>malvids</taxon>
        <taxon>Brassicales</taxon>
        <taxon>Brassicaceae</taxon>
        <taxon>Brassiceae</taxon>
        <taxon>Brassica</taxon>
    </lineage>
</organism>
<name>A0A816U1A2_BRANA</name>
<proteinExistence type="predicted"/>
<gene>
    <name evidence="1" type="ORF">DARMORV10_A05P43750.1</name>
</gene>
<reference evidence="1" key="1">
    <citation type="submission" date="2021-01" db="EMBL/GenBank/DDBJ databases">
        <authorList>
            <consortium name="Genoscope - CEA"/>
            <person name="William W."/>
        </authorList>
    </citation>
    <scope>NUCLEOTIDE SEQUENCE</scope>
</reference>
<dbReference type="AlphaFoldDB" id="A0A816U1A2"/>